<name>A0AC35FG22_9BILA</name>
<proteinExistence type="predicted"/>
<organism evidence="1 2">
    <name type="scientific">Panagrolaimus sp. PS1159</name>
    <dbReference type="NCBI Taxonomy" id="55785"/>
    <lineage>
        <taxon>Eukaryota</taxon>
        <taxon>Metazoa</taxon>
        <taxon>Ecdysozoa</taxon>
        <taxon>Nematoda</taxon>
        <taxon>Chromadorea</taxon>
        <taxon>Rhabditida</taxon>
        <taxon>Tylenchina</taxon>
        <taxon>Panagrolaimomorpha</taxon>
        <taxon>Panagrolaimoidea</taxon>
        <taxon>Panagrolaimidae</taxon>
        <taxon>Panagrolaimus</taxon>
    </lineage>
</organism>
<reference evidence="2" key="1">
    <citation type="submission" date="2022-11" db="UniProtKB">
        <authorList>
            <consortium name="WormBaseParasite"/>
        </authorList>
    </citation>
    <scope>IDENTIFICATION</scope>
</reference>
<accession>A0AC35FG22</accession>
<evidence type="ECO:0000313" key="1">
    <source>
        <dbReference type="Proteomes" id="UP000887580"/>
    </source>
</evidence>
<dbReference type="Proteomes" id="UP000887580">
    <property type="component" value="Unplaced"/>
</dbReference>
<evidence type="ECO:0000313" key="2">
    <source>
        <dbReference type="WBParaSite" id="PS1159_v2.g16970.t1"/>
    </source>
</evidence>
<sequence>METAKNAMASAGETVKSMASAASDAVSNVAASAKEKVSGLKVESNEVRPEDITNVDSQLANEPAYQAGKNLESVGARSYL</sequence>
<protein>
    <submittedName>
        <fullName evidence="2">Uncharacterized protein</fullName>
    </submittedName>
</protein>
<dbReference type="WBParaSite" id="PS1159_v2.g16970.t1">
    <property type="protein sequence ID" value="PS1159_v2.g16970.t1"/>
    <property type="gene ID" value="PS1159_v2.g16970"/>
</dbReference>